<feature type="compositionally biased region" description="Basic and acidic residues" evidence="1">
    <location>
        <begin position="62"/>
        <end position="80"/>
    </location>
</feature>
<dbReference type="Proteomes" id="UP001066276">
    <property type="component" value="Chromosome 11"/>
</dbReference>
<accession>A0AAV7LJE9</accession>
<keyword evidence="3" id="KW-1185">Reference proteome</keyword>
<name>A0AAV7LJE9_PLEWA</name>
<organism evidence="2 3">
    <name type="scientific">Pleurodeles waltl</name>
    <name type="common">Iberian ribbed newt</name>
    <dbReference type="NCBI Taxonomy" id="8319"/>
    <lineage>
        <taxon>Eukaryota</taxon>
        <taxon>Metazoa</taxon>
        <taxon>Chordata</taxon>
        <taxon>Craniata</taxon>
        <taxon>Vertebrata</taxon>
        <taxon>Euteleostomi</taxon>
        <taxon>Amphibia</taxon>
        <taxon>Batrachia</taxon>
        <taxon>Caudata</taxon>
        <taxon>Salamandroidea</taxon>
        <taxon>Salamandridae</taxon>
        <taxon>Pleurodelinae</taxon>
        <taxon>Pleurodeles</taxon>
    </lineage>
</organism>
<dbReference type="AlphaFoldDB" id="A0AAV7LJE9"/>
<proteinExistence type="predicted"/>
<sequence length="110" mass="11998">MWGIFAAEENSLSDEGQMHFVPRTGISGAVGKDAESRGPEREDPGGDTRNHSGGMPLTEKVTVGEKTEAANHPEADEFPHRSRQKAYPTHHQPKQYGKEPAKRFSTQAGA</sequence>
<feature type="region of interest" description="Disordered" evidence="1">
    <location>
        <begin position="1"/>
        <end position="110"/>
    </location>
</feature>
<evidence type="ECO:0000313" key="2">
    <source>
        <dbReference type="EMBL" id="KAJ1091680.1"/>
    </source>
</evidence>
<comment type="caution">
    <text evidence="2">The sequence shown here is derived from an EMBL/GenBank/DDBJ whole genome shotgun (WGS) entry which is preliminary data.</text>
</comment>
<evidence type="ECO:0000256" key="1">
    <source>
        <dbReference type="SAM" id="MobiDB-lite"/>
    </source>
</evidence>
<feature type="compositionally biased region" description="Basic and acidic residues" evidence="1">
    <location>
        <begin position="32"/>
        <end position="50"/>
    </location>
</feature>
<gene>
    <name evidence="2" type="ORF">NDU88_004797</name>
</gene>
<dbReference type="EMBL" id="JANPWB010000015">
    <property type="protein sequence ID" value="KAJ1091680.1"/>
    <property type="molecule type" value="Genomic_DNA"/>
</dbReference>
<evidence type="ECO:0000313" key="3">
    <source>
        <dbReference type="Proteomes" id="UP001066276"/>
    </source>
</evidence>
<protein>
    <submittedName>
        <fullName evidence="2">Uncharacterized protein</fullName>
    </submittedName>
</protein>
<reference evidence="2" key="1">
    <citation type="journal article" date="2022" name="bioRxiv">
        <title>Sequencing and chromosome-scale assembly of the giantPleurodeles waltlgenome.</title>
        <authorList>
            <person name="Brown T."/>
            <person name="Elewa A."/>
            <person name="Iarovenko S."/>
            <person name="Subramanian E."/>
            <person name="Araus A.J."/>
            <person name="Petzold A."/>
            <person name="Susuki M."/>
            <person name="Suzuki K.-i.T."/>
            <person name="Hayashi T."/>
            <person name="Toyoda A."/>
            <person name="Oliveira C."/>
            <person name="Osipova E."/>
            <person name="Leigh N.D."/>
            <person name="Simon A."/>
            <person name="Yun M.H."/>
        </authorList>
    </citation>
    <scope>NUCLEOTIDE SEQUENCE</scope>
    <source>
        <strain evidence="2">20211129_DDA</strain>
        <tissue evidence="2">Liver</tissue>
    </source>
</reference>